<name>A0A2L2T0T8_9HYPO</name>
<accession>A0A2L2T0T8</accession>
<dbReference type="Proteomes" id="UP000245910">
    <property type="component" value="Chromosome IIII"/>
</dbReference>
<feature type="compositionally biased region" description="Polar residues" evidence="1">
    <location>
        <begin position="21"/>
        <end position="34"/>
    </location>
</feature>
<dbReference type="EMBL" id="LN649232">
    <property type="protein sequence ID" value="CEI39583.1"/>
    <property type="molecule type" value="Genomic_DNA"/>
</dbReference>
<feature type="region of interest" description="Disordered" evidence="1">
    <location>
        <begin position="15"/>
        <end position="34"/>
    </location>
</feature>
<keyword evidence="3" id="KW-1185">Reference proteome</keyword>
<protein>
    <submittedName>
        <fullName evidence="2">Uncharacterized protein</fullName>
    </submittedName>
</protein>
<evidence type="ECO:0000313" key="3">
    <source>
        <dbReference type="Proteomes" id="UP000245910"/>
    </source>
</evidence>
<reference evidence="3" key="1">
    <citation type="submission" date="2014-10" db="EMBL/GenBank/DDBJ databases">
        <authorList>
            <person name="King R."/>
        </authorList>
    </citation>
    <scope>NUCLEOTIDE SEQUENCE [LARGE SCALE GENOMIC DNA]</scope>
    <source>
        <strain evidence="3">A3/5</strain>
    </source>
</reference>
<evidence type="ECO:0000256" key="1">
    <source>
        <dbReference type="SAM" id="MobiDB-lite"/>
    </source>
</evidence>
<dbReference type="AlphaFoldDB" id="A0A2L2T0T8"/>
<organism evidence="2 3">
    <name type="scientific">Fusarium venenatum</name>
    <dbReference type="NCBI Taxonomy" id="56646"/>
    <lineage>
        <taxon>Eukaryota</taxon>
        <taxon>Fungi</taxon>
        <taxon>Dikarya</taxon>
        <taxon>Ascomycota</taxon>
        <taxon>Pezizomycotina</taxon>
        <taxon>Sordariomycetes</taxon>
        <taxon>Hypocreomycetidae</taxon>
        <taxon>Hypocreales</taxon>
        <taxon>Nectriaceae</taxon>
        <taxon>Fusarium</taxon>
    </lineage>
</organism>
<proteinExistence type="predicted"/>
<sequence length="119" mass="13492">MFVISHDVLDREHARSHVLPPNSTSRGNPRHSSVTRTNRKAGLVCVVLIGLCCSQRHNGDPFLCHKRLFLTKIFYAPIEMICHYHNVSNRHRIRGRRIADTPNVSTSCVNTYLSKTQGA</sequence>
<evidence type="ECO:0000313" key="2">
    <source>
        <dbReference type="EMBL" id="CEI39583.1"/>
    </source>
</evidence>